<feature type="region of interest" description="Disordered" evidence="1">
    <location>
        <begin position="77"/>
        <end position="101"/>
    </location>
</feature>
<dbReference type="AlphaFoldDB" id="A0A7R8Z6Q2"/>
<evidence type="ECO:0000313" key="2">
    <source>
        <dbReference type="EMBL" id="CAD7193936.1"/>
    </source>
</evidence>
<evidence type="ECO:0000256" key="1">
    <source>
        <dbReference type="SAM" id="MobiDB-lite"/>
    </source>
</evidence>
<protein>
    <submittedName>
        <fullName evidence="2">Uncharacterized protein</fullName>
    </submittedName>
</protein>
<accession>A0A7R8Z6Q2</accession>
<sequence>MRESEKPPPVHPTEIRISISPSSAVELNTTSALANYATEAVVPPLPSSRFVISREFTTPPPFTRAFQRVLPLSSSPIFSTASSPSRPPPPPPRLWSEKGGGERIAVDTRAVRHYRQQRSGSTALGTHSGTLQSGRIIEDITVVLD</sequence>
<gene>
    <name evidence="2" type="ORF">TDIB3V08_LOCUS376</name>
</gene>
<dbReference type="EMBL" id="OA564342">
    <property type="protein sequence ID" value="CAD7193936.1"/>
    <property type="molecule type" value="Genomic_DNA"/>
</dbReference>
<organism evidence="2">
    <name type="scientific">Timema douglasi</name>
    <name type="common">Walking stick</name>
    <dbReference type="NCBI Taxonomy" id="61478"/>
    <lineage>
        <taxon>Eukaryota</taxon>
        <taxon>Metazoa</taxon>
        <taxon>Ecdysozoa</taxon>
        <taxon>Arthropoda</taxon>
        <taxon>Hexapoda</taxon>
        <taxon>Insecta</taxon>
        <taxon>Pterygota</taxon>
        <taxon>Neoptera</taxon>
        <taxon>Polyneoptera</taxon>
        <taxon>Phasmatodea</taxon>
        <taxon>Timematodea</taxon>
        <taxon>Timematoidea</taxon>
        <taxon>Timematidae</taxon>
        <taxon>Timema</taxon>
    </lineage>
</organism>
<proteinExistence type="predicted"/>
<reference evidence="2" key="1">
    <citation type="submission" date="2020-11" db="EMBL/GenBank/DDBJ databases">
        <authorList>
            <person name="Tran Van P."/>
        </authorList>
    </citation>
    <scope>NUCLEOTIDE SEQUENCE</scope>
</reference>
<name>A0A7R8Z6Q2_TIMDO</name>